<dbReference type="GO" id="GO:0005737">
    <property type="term" value="C:cytoplasm"/>
    <property type="evidence" value="ECO:0000318"/>
    <property type="project" value="GO_Central"/>
</dbReference>
<dbReference type="InterPro" id="IPR051685">
    <property type="entry name" value="Ycf3/AcsC/BcsC/TPR_MFPF"/>
</dbReference>
<dbReference type="PROSITE" id="PS50293">
    <property type="entry name" value="TPR_REGION"/>
    <property type="match status" value="1"/>
</dbReference>
<dbReference type="RefSeq" id="XP_001448763.1">
    <property type="nucleotide sequence ID" value="XM_001448726.1"/>
</dbReference>
<feature type="repeat" description="TPR" evidence="3">
    <location>
        <begin position="172"/>
        <end position="205"/>
    </location>
</feature>
<feature type="repeat" description="TPR" evidence="3">
    <location>
        <begin position="138"/>
        <end position="171"/>
    </location>
</feature>
<accession>A0DE99</accession>
<dbReference type="GO" id="GO:0007091">
    <property type="term" value="P:metaphase/anaphase transition of mitotic cell cycle"/>
    <property type="evidence" value="ECO:0000318"/>
    <property type="project" value="GO_Central"/>
</dbReference>
<dbReference type="GO" id="GO:0005680">
    <property type="term" value="C:anaphase-promoting complex"/>
    <property type="evidence" value="ECO:0000318"/>
    <property type="project" value="GO_Central"/>
</dbReference>
<evidence type="ECO:0000313" key="7">
    <source>
        <dbReference type="Proteomes" id="UP000000600"/>
    </source>
</evidence>
<feature type="region of interest" description="Disordered" evidence="5">
    <location>
        <begin position="302"/>
        <end position="325"/>
    </location>
</feature>
<dbReference type="OrthoDB" id="1926212at2759"/>
<organism evidence="6 7">
    <name type="scientific">Paramecium tetraurelia</name>
    <dbReference type="NCBI Taxonomy" id="5888"/>
    <lineage>
        <taxon>Eukaryota</taxon>
        <taxon>Sar</taxon>
        <taxon>Alveolata</taxon>
        <taxon>Ciliophora</taxon>
        <taxon>Intramacronucleata</taxon>
        <taxon>Oligohymenophorea</taxon>
        <taxon>Peniculida</taxon>
        <taxon>Parameciidae</taxon>
        <taxon>Paramecium</taxon>
    </lineage>
</organism>
<dbReference type="PROSITE" id="PS50005">
    <property type="entry name" value="TPR"/>
    <property type="match status" value="4"/>
</dbReference>
<feature type="compositionally biased region" description="Basic residues" evidence="5">
    <location>
        <begin position="313"/>
        <end position="325"/>
    </location>
</feature>
<dbReference type="GO" id="GO:0031145">
    <property type="term" value="P:anaphase-promoting complex-dependent catabolic process"/>
    <property type="evidence" value="ECO:0000318"/>
    <property type="project" value="GO_Central"/>
</dbReference>
<protein>
    <submittedName>
        <fullName evidence="6">Uncharacterized protein</fullName>
    </submittedName>
</protein>
<dbReference type="InterPro" id="IPR011990">
    <property type="entry name" value="TPR-like_helical_dom_sf"/>
</dbReference>
<evidence type="ECO:0000256" key="5">
    <source>
        <dbReference type="SAM" id="MobiDB-lite"/>
    </source>
</evidence>
<dbReference type="PANTHER" id="PTHR44943:SF4">
    <property type="entry name" value="TPR REPEAT-CONTAINING PROTEIN MJ0798"/>
    <property type="match status" value="1"/>
</dbReference>
<keyword evidence="1" id="KW-0677">Repeat</keyword>
<name>A0DE99_PARTE</name>
<dbReference type="Pfam" id="PF13431">
    <property type="entry name" value="TPR_17"/>
    <property type="match status" value="1"/>
</dbReference>
<keyword evidence="4" id="KW-0175">Coiled coil</keyword>
<evidence type="ECO:0000256" key="3">
    <source>
        <dbReference type="PROSITE-ProRule" id="PRU00339"/>
    </source>
</evidence>
<dbReference type="InParanoid" id="A0DE99"/>
<evidence type="ECO:0000256" key="2">
    <source>
        <dbReference type="ARBA" id="ARBA00022803"/>
    </source>
</evidence>
<dbReference type="HOGENOM" id="CLU_856517_0_0_1"/>
<evidence type="ECO:0000256" key="1">
    <source>
        <dbReference type="ARBA" id="ARBA00022737"/>
    </source>
</evidence>
<feature type="compositionally biased region" description="Basic residues" evidence="5">
    <location>
        <begin position="10"/>
        <end position="26"/>
    </location>
</feature>
<dbReference type="Pfam" id="PF07719">
    <property type="entry name" value="TPR_2"/>
    <property type="match status" value="1"/>
</dbReference>
<dbReference type="KEGG" id="ptm:GSPATT00039450001"/>
<dbReference type="Gene3D" id="1.25.40.10">
    <property type="entry name" value="Tetratricopeptide repeat domain"/>
    <property type="match status" value="2"/>
</dbReference>
<keyword evidence="2 3" id="KW-0802">TPR repeat</keyword>
<proteinExistence type="predicted"/>
<dbReference type="InterPro" id="IPR019734">
    <property type="entry name" value="TPR_rpt"/>
</dbReference>
<dbReference type="InterPro" id="IPR013105">
    <property type="entry name" value="TPR_2"/>
</dbReference>
<feature type="repeat" description="TPR" evidence="3">
    <location>
        <begin position="66"/>
        <end position="99"/>
    </location>
</feature>
<reference evidence="6 7" key="1">
    <citation type="journal article" date="2006" name="Nature">
        <title>Global trends of whole-genome duplications revealed by the ciliate Paramecium tetraurelia.</title>
        <authorList>
            <consortium name="Genoscope"/>
            <person name="Aury J.-M."/>
            <person name="Jaillon O."/>
            <person name="Duret L."/>
            <person name="Noel B."/>
            <person name="Jubin C."/>
            <person name="Porcel B.M."/>
            <person name="Segurens B."/>
            <person name="Daubin V."/>
            <person name="Anthouard V."/>
            <person name="Aiach N."/>
            <person name="Arnaiz O."/>
            <person name="Billaut A."/>
            <person name="Beisson J."/>
            <person name="Blanc I."/>
            <person name="Bouhouche K."/>
            <person name="Camara F."/>
            <person name="Duharcourt S."/>
            <person name="Guigo R."/>
            <person name="Gogendeau D."/>
            <person name="Katinka M."/>
            <person name="Keller A.-M."/>
            <person name="Kissmehl R."/>
            <person name="Klotz C."/>
            <person name="Koll F."/>
            <person name="Le Moue A."/>
            <person name="Lepere C."/>
            <person name="Malinsky S."/>
            <person name="Nowacki M."/>
            <person name="Nowak J.K."/>
            <person name="Plattner H."/>
            <person name="Poulain J."/>
            <person name="Ruiz F."/>
            <person name="Serrano V."/>
            <person name="Zagulski M."/>
            <person name="Dessen P."/>
            <person name="Betermier M."/>
            <person name="Weissenbach J."/>
            <person name="Scarpelli C."/>
            <person name="Schachter V."/>
            <person name="Sperling L."/>
            <person name="Meyer E."/>
            <person name="Cohen J."/>
            <person name="Wincker P."/>
        </authorList>
    </citation>
    <scope>NUCLEOTIDE SEQUENCE [LARGE SCALE GENOMIC DNA]</scope>
    <source>
        <strain evidence="6 7">Stock d4-2</strain>
    </source>
</reference>
<feature type="region of interest" description="Disordered" evidence="5">
    <location>
        <begin position="1"/>
        <end position="26"/>
    </location>
</feature>
<dbReference type="Pfam" id="PF00515">
    <property type="entry name" value="TPR_1"/>
    <property type="match status" value="1"/>
</dbReference>
<dbReference type="SUPFAM" id="SSF48452">
    <property type="entry name" value="TPR-like"/>
    <property type="match status" value="1"/>
</dbReference>
<dbReference type="GO" id="GO:0051301">
    <property type="term" value="P:cell division"/>
    <property type="evidence" value="ECO:0000318"/>
    <property type="project" value="GO_Central"/>
</dbReference>
<dbReference type="STRING" id="5888.A0DE99"/>
<dbReference type="SMART" id="SM00028">
    <property type="entry name" value="TPR"/>
    <property type="match status" value="4"/>
</dbReference>
<dbReference type="PANTHER" id="PTHR44943">
    <property type="entry name" value="CELLULOSE SYNTHASE OPERON PROTEIN C"/>
    <property type="match status" value="1"/>
</dbReference>
<dbReference type="GeneID" id="5034549"/>
<sequence>MKKINQPQQKTKRKIQKVKLHKKKKEKISIINQQSDNLGQILERNKNQEKNLKKKRKLINSNLNSEKSLINRGLSLMRKGKFEESIIQFDEAIKLNPKNDEAQALHQLNKTNSKKVYNQQIKPLNQTLKMMKLIIKKAFNQIILGAALFHLNKQKEAELQFQKAISLNPKNEFAQFNMANLLRECDRHKEAIEYYNHVIQINPSDIEYYVEKAFCLQALKKYHNAIECFNQALSLNPDEELTQTLLMNKGTIKCERQVFHQVAFNNLRRNQTATKKLSRYNPKHKEAQKLINNFKLKINNSNKAYDNGTQQNKKQKIKQLAKQKI</sequence>
<dbReference type="Proteomes" id="UP000000600">
    <property type="component" value="Unassembled WGS sequence"/>
</dbReference>
<dbReference type="EMBL" id="CT868401">
    <property type="protein sequence ID" value="CAK81366.1"/>
    <property type="molecule type" value="Genomic_DNA"/>
</dbReference>
<evidence type="ECO:0000256" key="4">
    <source>
        <dbReference type="SAM" id="Coils"/>
    </source>
</evidence>
<feature type="coiled-coil region" evidence="4">
    <location>
        <begin position="31"/>
        <end position="62"/>
    </location>
</feature>
<evidence type="ECO:0000313" key="6">
    <source>
        <dbReference type="EMBL" id="CAK81366.1"/>
    </source>
</evidence>
<keyword evidence="7" id="KW-1185">Reference proteome</keyword>
<feature type="repeat" description="TPR" evidence="3">
    <location>
        <begin position="206"/>
        <end position="239"/>
    </location>
</feature>
<dbReference type="GO" id="GO:0016567">
    <property type="term" value="P:protein ubiquitination"/>
    <property type="evidence" value="ECO:0000318"/>
    <property type="project" value="GO_Central"/>
</dbReference>
<dbReference type="OMA" id="NCKKAND"/>
<gene>
    <name evidence="6" type="ORF">GSPATT00039450001</name>
</gene>
<dbReference type="AlphaFoldDB" id="A0DE99"/>